<dbReference type="GO" id="GO:0005737">
    <property type="term" value="C:cytoplasm"/>
    <property type="evidence" value="ECO:0007669"/>
    <property type="project" value="TreeGrafter"/>
</dbReference>
<organism evidence="8">
    <name type="scientific">Schistocephalus solidus</name>
    <name type="common">Tapeworm</name>
    <dbReference type="NCBI Taxonomy" id="70667"/>
    <lineage>
        <taxon>Eukaryota</taxon>
        <taxon>Metazoa</taxon>
        <taxon>Spiralia</taxon>
        <taxon>Lophotrochozoa</taxon>
        <taxon>Platyhelminthes</taxon>
        <taxon>Cestoda</taxon>
        <taxon>Eucestoda</taxon>
        <taxon>Diphyllobothriidea</taxon>
        <taxon>Diphyllobothriidae</taxon>
        <taxon>Schistocephalus</taxon>
    </lineage>
</organism>
<name>A0A0X3PVB1_SCHSO</name>
<feature type="active site" evidence="4">
    <location>
        <position position="309"/>
    </location>
</feature>
<protein>
    <recommendedName>
        <fullName evidence="2">poly(ADP-ribose) glycohydrolase</fullName>
        <ecNumber evidence="2">3.2.1.143</ecNumber>
    </recommendedName>
</protein>
<dbReference type="GO" id="GO:0005634">
    <property type="term" value="C:nucleus"/>
    <property type="evidence" value="ECO:0007669"/>
    <property type="project" value="TreeGrafter"/>
</dbReference>
<dbReference type="Pfam" id="PF20811">
    <property type="entry name" value="PARG_cat_N"/>
    <property type="match status" value="1"/>
</dbReference>
<feature type="binding site" evidence="5">
    <location>
        <position position="326"/>
    </location>
    <ligand>
        <name>substrate</name>
    </ligand>
</feature>
<dbReference type="GO" id="GO:0005975">
    <property type="term" value="P:carbohydrate metabolic process"/>
    <property type="evidence" value="ECO:0007669"/>
    <property type="project" value="InterPro"/>
</dbReference>
<feature type="binding site" evidence="5">
    <location>
        <position position="367"/>
    </location>
    <ligand>
        <name>substrate</name>
    </ligand>
</feature>
<dbReference type="GO" id="GO:0009225">
    <property type="term" value="P:nucleotide-sugar metabolic process"/>
    <property type="evidence" value="ECO:0007669"/>
    <property type="project" value="TreeGrafter"/>
</dbReference>
<reference evidence="8" key="1">
    <citation type="submission" date="2016-01" db="EMBL/GenBank/DDBJ databases">
        <title>Reference transcriptome for the parasite Schistocephalus solidus: insights into the molecular evolution of parasitism.</title>
        <authorList>
            <person name="Hebert F.O."/>
            <person name="Grambauer S."/>
            <person name="Barber I."/>
            <person name="Landry C.R."/>
            <person name="Aubin-Horth N."/>
        </authorList>
    </citation>
    <scope>NUCLEOTIDE SEQUENCE</scope>
</reference>
<dbReference type="AlphaFoldDB" id="A0A0X3PVB1"/>
<evidence type="ECO:0000256" key="5">
    <source>
        <dbReference type="PIRSR" id="PIRSR607724-2"/>
    </source>
</evidence>
<proteinExistence type="inferred from homology"/>
<dbReference type="InterPro" id="IPR007724">
    <property type="entry name" value="Poly_GlycHdrlase"/>
</dbReference>
<feature type="domain" description="PARG catalytic Macro" evidence="6">
    <location>
        <begin position="292"/>
        <end position="483"/>
    </location>
</feature>
<comment type="similarity">
    <text evidence="1">Belongs to the poly(ADP-ribose) glycohydrolase family.</text>
</comment>
<dbReference type="PANTHER" id="PTHR12837">
    <property type="entry name" value="POLY ADP-RIBOSE GLYCOHYDROLASE"/>
    <property type="match status" value="1"/>
</dbReference>
<dbReference type="GO" id="GO:1990966">
    <property type="term" value="P:ATP generation from poly-ADP-D-ribose"/>
    <property type="evidence" value="ECO:0007669"/>
    <property type="project" value="TreeGrafter"/>
</dbReference>
<dbReference type="GO" id="GO:0006282">
    <property type="term" value="P:regulation of DNA repair"/>
    <property type="evidence" value="ECO:0007669"/>
    <property type="project" value="InterPro"/>
</dbReference>
<dbReference type="PANTHER" id="PTHR12837:SF15">
    <property type="entry name" value="POLY(ADP-RIBOSE) GLYCOHYDROLASE"/>
    <property type="match status" value="1"/>
</dbReference>
<evidence type="ECO:0000256" key="2">
    <source>
        <dbReference type="ARBA" id="ARBA00012255"/>
    </source>
</evidence>
<evidence type="ECO:0000313" key="8">
    <source>
        <dbReference type="EMBL" id="JAP55110.1"/>
    </source>
</evidence>
<dbReference type="InterPro" id="IPR048362">
    <property type="entry name" value="PARG_helical"/>
</dbReference>
<feature type="binding site" evidence="5">
    <location>
        <position position="312"/>
    </location>
    <ligand>
        <name>substrate</name>
    </ligand>
</feature>
<evidence type="ECO:0000259" key="7">
    <source>
        <dbReference type="Pfam" id="PF20811"/>
    </source>
</evidence>
<gene>
    <name evidence="8" type="primary">PARG</name>
    <name evidence="8" type="ORF">TR114627</name>
</gene>
<evidence type="ECO:0000256" key="1">
    <source>
        <dbReference type="ARBA" id="ARBA00009545"/>
    </source>
</evidence>
<dbReference type="GO" id="GO:0004649">
    <property type="term" value="F:poly(ADP-ribose) glycohydrolase activity"/>
    <property type="evidence" value="ECO:0007669"/>
    <property type="project" value="UniProtKB-EC"/>
</dbReference>
<dbReference type="InterPro" id="IPR046372">
    <property type="entry name" value="PARG_cat_C"/>
</dbReference>
<dbReference type="EMBL" id="GEEE01006848">
    <property type="protein sequence ID" value="JAP56377.1"/>
    <property type="molecule type" value="Transcribed_RNA"/>
</dbReference>
<feature type="active site" evidence="4">
    <location>
        <position position="327"/>
    </location>
</feature>
<evidence type="ECO:0000256" key="3">
    <source>
        <dbReference type="ARBA" id="ARBA00022801"/>
    </source>
</evidence>
<feature type="domain" description="PARG helical" evidence="7">
    <location>
        <begin position="138"/>
        <end position="269"/>
    </location>
</feature>
<feature type="active site" evidence="4">
    <location>
        <position position="328"/>
    </location>
</feature>
<evidence type="ECO:0000256" key="4">
    <source>
        <dbReference type="PIRSR" id="PIRSR607724-1"/>
    </source>
</evidence>
<evidence type="ECO:0000259" key="6">
    <source>
        <dbReference type="Pfam" id="PF05028"/>
    </source>
</evidence>
<keyword evidence="3 8" id="KW-0378">Hydrolase</keyword>
<sequence length="538" mass="59896">MSASYCDVSSFKSFTWKNLHLLKQENLLTEDLSRCQIGLTDVRINEVSDGVSSVPKTASEAFIDAWDINHVKLPCSPQNLYADDDQIVTRWSVIQRALSGSIDSTETFEKVILSYNRKYEPYWDVGSLSAALQKRPDFRSLLKKIADLALRLPELVTQPIPLLRQNKEMSLSLSQLQIACLLANAFYCTFPQRTSPGAESEYRNFPTINFISLFCTSTARTAGTLNSPGRMVKGKASSIKIEKLICLLHYFSRVLGEDGPPTGVVTFSRRCLEKPPDFESSEVLIGSVPFGTSPSCLIEDADGDNIHVDFANRFLGGGVLRWGCVQEEIMCVIKPEMLVGRLFLESLLPHEAALVFGAERFSNYTGYSGSFKWAGDFREAEHCESRDAAGRWKKVTAVIDAVRFTNPRVQFQKSFIQRELNKAYIGFTDLAAPYERLPATVISGHWGCGAYRGNKALKALIQLMACAQAGKALGYSTFGEKTFADDVQRVYTSLAASSCTVGQLWKIITCLEAPEIKDHEKQSKHVFQSVMDHLTSKT</sequence>
<accession>A0A0X3PVB1</accession>
<dbReference type="EMBL" id="GEEE01008115">
    <property type="protein sequence ID" value="JAP55110.1"/>
    <property type="molecule type" value="Transcribed_RNA"/>
</dbReference>
<dbReference type="EC" id="3.2.1.143" evidence="2"/>
<dbReference type="Pfam" id="PF05028">
    <property type="entry name" value="PARG_cat_C"/>
    <property type="match status" value="1"/>
</dbReference>